<proteinExistence type="predicted"/>
<evidence type="ECO:0000313" key="3">
    <source>
        <dbReference type="Proteomes" id="UP000800040"/>
    </source>
</evidence>
<sequence length="70" mass="7918">MTKKWPKPNQSFISLMSSCHPHNKGNKTTRRAKKSLGTPQGRTSINPSRSPLAECRTSRRSPQQAHKQHP</sequence>
<feature type="compositionally biased region" description="Polar residues" evidence="1">
    <location>
        <begin position="37"/>
        <end position="49"/>
    </location>
</feature>
<dbReference type="Proteomes" id="UP000800040">
    <property type="component" value="Unassembled WGS sequence"/>
</dbReference>
<reference evidence="2" key="1">
    <citation type="submission" date="2020-01" db="EMBL/GenBank/DDBJ databases">
        <authorList>
            <consortium name="DOE Joint Genome Institute"/>
            <person name="Haridas S."/>
            <person name="Albert R."/>
            <person name="Binder M."/>
            <person name="Bloem J."/>
            <person name="Labutti K."/>
            <person name="Salamov A."/>
            <person name="Andreopoulos B."/>
            <person name="Baker S.E."/>
            <person name="Barry K."/>
            <person name="Bills G."/>
            <person name="Bluhm B.H."/>
            <person name="Cannon C."/>
            <person name="Castanera R."/>
            <person name="Culley D.E."/>
            <person name="Daum C."/>
            <person name="Ezra D."/>
            <person name="Gonzalez J.B."/>
            <person name="Henrissat B."/>
            <person name="Kuo A."/>
            <person name="Liang C."/>
            <person name="Lipzen A."/>
            <person name="Lutzoni F."/>
            <person name="Magnuson J."/>
            <person name="Mondo S."/>
            <person name="Nolan M."/>
            <person name="Ohm R."/>
            <person name="Pangilinan J."/>
            <person name="Park H.-J."/>
            <person name="Ramirez L."/>
            <person name="Alfaro M."/>
            <person name="Sun H."/>
            <person name="Tritt A."/>
            <person name="Yoshinaga Y."/>
            <person name="Zwiers L.-H."/>
            <person name="Turgeon B.G."/>
            <person name="Goodwin S.B."/>
            <person name="Spatafora J.W."/>
            <person name="Crous P.W."/>
            <person name="Grigoriev I.V."/>
        </authorList>
    </citation>
    <scope>NUCLEOTIDE SEQUENCE</scope>
    <source>
        <strain evidence="2">P77</strain>
    </source>
</reference>
<name>A0A6A5K3M7_9PLEO</name>
<dbReference type="PROSITE" id="PS51257">
    <property type="entry name" value="PROKAR_LIPOPROTEIN"/>
    <property type="match status" value="1"/>
</dbReference>
<feature type="compositionally biased region" description="Basic residues" evidence="1">
    <location>
        <begin position="21"/>
        <end position="34"/>
    </location>
</feature>
<accession>A0A6A5K3M7</accession>
<keyword evidence="3" id="KW-1185">Reference proteome</keyword>
<dbReference type="EMBL" id="ML975489">
    <property type="protein sequence ID" value="KAF1828872.1"/>
    <property type="molecule type" value="Genomic_DNA"/>
</dbReference>
<feature type="region of interest" description="Disordered" evidence="1">
    <location>
        <begin position="1"/>
        <end position="70"/>
    </location>
</feature>
<dbReference type="AlphaFoldDB" id="A0A6A5K3M7"/>
<feature type="compositionally biased region" description="Polar residues" evidence="1">
    <location>
        <begin position="8"/>
        <end position="17"/>
    </location>
</feature>
<evidence type="ECO:0000313" key="2">
    <source>
        <dbReference type="EMBL" id="KAF1828872.1"/>
    </source>
</evidence>
<organism evidence="2 3">
    <name type="scientific">Decorospora gaudefroyi</name>
    <dbReference type="NCBI Taxonomy" id="184978"/>
    <lineage>
        <taxon>Eukaryota</taxon>
        <taxon>Fungi</taxon>
        <taxon>Dikarya</taxon>
        <taxon>Ascomycota</taxon>
        <taxon>Pezizomycotina</taxon>
        <taxon>Dothideomycetes</taxon>
        <taxon>Pleosporomycetidae</taxon>
        <taxon>Pleosporales</taxon>
        <taxon>Pleosporineae</taxon>
        <taxon>Pleosporaceae</taxon>
        <taxon>Decorospora</taxon>
    </lineage>
</organism>
<gene>
    <name evidence="2" type="ORF">BDW02DRAFT_199974</name>
</gene>
<protein>
    <submittedName>
        <fullName evidence="2">Uncharacterized protein</fullName>
    </submittedName>
</protein>
<evidence type="ECO:0000256" key="1">
    <source>
        <dbReference type="SAM" id="MobiDB-lite"/>
    </source>
</evidence>
<feature type="compositionally biased region" description="Polar residues" evidence="1">
    <location>
        <begin position="60"/>
        <end position="70"/>
    </location>
</feature>